<evidence type="ECO:0000313" key="3">
    <source>
        <dbReference type="EMBL" id="WRQ88348.1"/>
    </source>
</evidence>
<feature type="domain" description="NTP pyrophosphohydrolase MazG-like" evidence="2">
    <location>
        <begin position="26"/>
        <end position="99"/>
    </location>
</feature>
<dbReference type="PANTHER" id="PTHR30522">
    <property type="entry name" value="NUCLEOSIDE TRIPHOSPHATE PYROPHOSPHOHYDROLASE"/>
    <property type="match status" value="1"/>
</dbReference>
<accession>A0ABZ1C9H6</accession>
<name>A0ABZ1C9H6_9BACT</name>
<proteinExistence type="predicted"/>
<organism evidence="3 4">
    <name type="scientific">Actomonas aquatica</name>
    <dbReference type="NCBI Taxonomy" id="2866162"/>
    <lineage>
        <taxon>Bacteria</taxon>
        <taxon>Pseudomonadati</taxon>
        <taxon>Verrucomicrobiota</taxon>
        <taxon>Opitutia</taxon>
        <taxon>Opitutales</taxon>
        <taxon>Opitutaceae</taxon>
        <taxon>Actomonas</taxon>
    </lineage>
</organism>
<dbReference type="Proteomes" id="UP000738431">
    <property type="component" value="Chromosome"/>
</dbReference>
<feature type="compositionally biased region" description="Basic and acidic residues" evidence="1">
    <location>
        <begin position="196"/>
        <end position="207"/>
    </location>
</feature>
<reference evidence="3 4" key="1">
    <citation type="submission" date="2023-12" db="EMBL/GenBank/DDBJ databases">
        <title>Description of an unclassified Opitutus bacterium of Verrucomicrobiota.</title>
        <authorList>
            <person name="Zhang D.-F."/>
        </authorList>
    </citation>
    <scope>NUCLEOTIDE SEQUENCE [LARGE SCALE GENOMIC DNA]</scope>
    <source>
        <strain evidence="3 4">WL0086</strain>
    </source>
</reference>
<protein>
    <submittedName>
        <fullName evidence="3">MazG family protein</fullName>
    </submittedName>
</protein>
<dbReference type="InterPro" id="IPR004518">
    <property type="entry name" value="MazG-like_dom"/>
</dbReference>
<evidence type="ECO:0000259" key="2">
    <source>
        <dbReference type="Pfam" id="PF03819"/>
    </source>
</evidence>
<feature type="region of interest" description="Disordered" evidence="1">
    <location>
        <begin position="196"/>
        <end position="222"/>
    </location>
</feature>
<dbReference type="PANTHER" id="PTHR30522:SF0">
    <property type="entry name" value="NUCLEOSIDE TRIPHOSPHATE PYROPHOSPHOHYDROLASE"/>
    <property type="match status" value="1"/>
</dbReference>
<dbReference type="SUPFAM" id="SSF101386">
    <property type="entry name" value="all-alpha NTP pyrophosphatases"/>
    <property type="match status" value="1"/>
</dbReference>
<dbReference type="NCBIfam" id="TIGR00444">
    <property type="entry name" value="mazG"/>
    <property type="match status" value="1"/>
</dbReference>
<dbReference type="InterPro" id="IPR011551">
    <property type="entry name" value="NTP_PyrPHydrolase_MazG"/>
</dbReference>
<dbReference type="Gene3D" id="1.10.287.1080">
    <property type="entry name" value="MazG-like"/>
    <property type="match status" value="1"/>
</dbReference>
<evidence type="ECO:0000313" key="4">
    <source>
        <dbReference type="Proteomes" id="UP000738431"/>
    </source>
</evidence>
<gene>
    <name evidence="3" type="ORF">K1X11_002955</name>
</gene>
<keyword evidence="4" id="KW-1185">Reference proteome</keyword>
<dbReference type="InterPro" id="IPR048015">
    <property type="entry name" value="NTP-PPase_MazG-like_N"/>
</dbReference>
<dbReference type="RefSeq" id="WP_221032463.1">
    <property type="nucleotide sequence ID" value="NZ_CP139781.1"/>
</dbReference>
<evidence type="ECO:0000256" key="1">
    <source>
        <dbReference type="SAM" id="MobiDB-lite"/>
    </source>
</evidence>
<dbReference type="EMBL" id="CP139781">
    <property type="protein sequence ID" value="WRQ88348.1"/>
    <property type="molecule type" value="Genomic_DNA"/>
</dbReference>
<dbReference type="CDD" id="cd11528">
    <property type="entry name" value="NTP-PPase_MazG_Nterm"/>
    <property type="match status" value="1"/>
</dbReference>
<dbReference type="Pfam" id="PF03819">
    <property type="entry name" value="MazG"/>
    <property type="match status" value="1"/>
</dbReference>
<sequence length="222" mass="24638">MSSLHDLRTTIARLRAPDGCPWDQEQTHASLVRCLIDEVSELIETIDRADMAHMREELGDVLIQVYFHAQIAEEAGHFDLEDVAREVNEKLVRRHPHVFGDHARLGSAGEVITKWEEIKAQEKKNGPPATGLFKPQPPRLPATMLAESIWKQVTKKSLPVPDETLRDAIDAKAATLDDATLGRELFILAAAARARGLDPEGALRRQSDQVMQDVEAAAQSNS</sequence>